<name>A0A2K9VD80_9CAUD</name>
<reference evidence="1" key="1">
    <citation type="submission" date="2018-01" db="EMBL/GenBank/DDBJ databases">
        <title>Lactobacillus phages that infect wine-derived L. plantarum strains.</title>
        <authorList>
            <person name="Kyrkou I."/>
            <person name="Hestbjerg Hansen L."/>
        </authorList>
    </citation>
    <scope>NUCLEOTIDE SEQUENCE [LARGE SCALE GENOMIC DNA]</scope>
</reference>
<dbReference type="Proteomes" id="UP000240377">
    <property type="component" value="Segment"/>
</dbReference>
<keyword evidence="2" id="KW-1185">Reference proteome</keyword>
<protein>
    <submittedName>
        <fullName evidence="1">Uncharacterized protein</fullName>
    </submittedName>
</protein>
<organism evidence="1 2">
    <name type="scientific">Lactobacillus phage Semele</name>
    <dbReference type="NCBI Taxonomy" id="2079433"/>
    <lineage>
        <taxon>Viruses</taxon>
        <taxon>Duplodnaviria</taxon>
        <taxon>Heunggongvirae</taxon>
        <taxon>Uroviricota</taxon>
        <taxon>Caudoviricetes</taxon>
        <taxon>Herelleviridae</taxon>
        <taxon>Harbinvirus</taxon>
        <taxon>Harbinvirus semele</taxon>
    </lineage>
</organism>
<evidence type="ECO:0000313" key="1">
    <source>
        <dbReference type="EMBL" id="AUV60159.1"/>
    </source>
</evidence>
<proteinExistence type="predicted"/>
<evidence type="ECO:0000313" key="2">
    <source>
        <dbReference type="Proteomes" id="UP000240377"/>
    </source>
</evidence>
<dbReference type="GeneID" id="54988940"/>
<dbReference type="KEGG" id="vg:54988940"/>
<accession>A0A2K9VD80</accession>
<dbReference type="RefSeq" id="YP_009798478.1">
    <property type="nucleotide sequence ID" value="NC_047926.1"/>
</dbReference>
<dbReference type="EMBL" id="MG765279">
    <property type="protein sequence ID" value="AUV60159.1"/>
    <property type="molecule type" value="Genomic_DNA"/>
</dbReference>
<sequence>MKTSEVKSNFLVHASLGFKNLNEGQFTSILDTIVRCHPHYLTSYAFPTNCDTIYDITLDVSADSDFDASEVRNTLIQLTRTYSPTLLSSNIYVSDDTI</sequence>